<evidence type="ECO:0000259" key="2">
    <source>
        <dbReference type="PROSITE" id="PS50234"/>
    </source>
</evidence>
<sequence>MLDRVRLSMVTLLCIALIGCNSPVNNAADNDESREKNFAKTQSIEDILTAKPGTFAGDKYNVKKIEQELKKHDKMNPDEAFALMLSYVAEDYRPFKKRLDAFDTEHRLSDQPDIAAGIDFVPEQLNVAILLDASGSMAGQVPGGVKMDLAKEAVNHFASNLPEGTNVSLRIYGHKGSNSEKDKAVSCDSNEVIYEAHTYDDRFQQVLDNVKPIGWTPLAAAIKSAKDDLSANSENARNLVYVVSDGEETCGGDPIKEAKHLNQSNIQAMVNIIGFDVDDKGQKELKEVAEAGGGVYETVDTGEDLQAWMENERLKIDAAWEQWKNDNYYSVAEQNSDKHFDLMELEDHFYEVLSREEGRFYKLAMMMEDMNLIEDNNKIDEWIESRGDELDQYISEYLNQLDQDIEKDDEKTTKELEEKAP</sequence>
<name>A0A2T4ZDT0_9BACL</name>
<keyword evidence="1" id="KW-0732">Signal</keyword>
<keyword evidence="4" id="KW-1185">Reference proteome</keyword>
<dbReference type="AlphaFoldDB" id="A0A2T4ZDT0"/>
<evidence type="ECO:0000313" key="3">
    <source>
        <dbReference type="EMBL" id="PTM60016.1"/>
    </source>
</evidence>
<organism evidence="3 4">
    <name type="scientific">Desmospora activa DSM 45169</name>
    <dbReference type="NCBI Taxonomy" id="1121389"/>
    <lineage>
        <taxon>Bacteria</taxon>
        <taxon>Bacillati</taxon>
        <taxon>Bacillota</taxon>
        <taxon>Bacilli</taxon>
        <taxon>Bacillales</taxon>
        <taxon>Thermoactinomycetaceae</taxon>
        <taxon>Desmospora</taxon>
    </lineage>
</organism>
<dbReference type="SMART" id="SM00327">
    <property type="entry name" value="VWA"/>
    <property type="match status" value="1"/>
</dbReference>
<dbReference type="InterPro" id="IPR002035">
    <property type="entry name" value="VWF_A"/>
</dbReference>
<evidence type="ECO:0000313" key="4">
    <source>
        <dbReference type="Proteomes" id="UP000241639"/>
    </source>
</evidence>
<dbReference type="RefSeq" id="WP_170105473.1">
    <property type="nucleotide sequence ID" value="NZ_PZZP01000001.1"/>
</dbReference>
<dbReference type="Proteomes" id="UP000241639">
    <property type="component" value="Unassembled WGS sequence"/>
</dbReference>
<feature type="domain" description="VWFA" evidence="2">
    <location>
        <begin position="126"/>
        <end position="316"/>
    </location>
</feature>
<feature type="signal peptide" evidence="1">
    <location>
        <begin position="1"/>
        <end position="27"/>
    </location>
</feature>
<evidence type="ECO:0000256" key="1">
    <source>
        <dbReference type="SAM" id="SignalP"/>
    </source>
</evidence>
<gene>
    <name evidence="3" type="ORF">C8J48_2655</name>
</gene>
<accession>A0A2T4ZDT0</accession>
<feature type="chain" id="PRO_5015556930" evidence="1">
    <location>
        <begin position="28"/>
        <end position="421"/>
    </location>
</feature>
<dbReference type="InterPro" id="IPR036465">
    <property type="entry name" value="vWFA_dom_sf"/>
</dbReference>
<comment type="caution">
    <text evidence="3">The sequence shown here is derived from an EMBL/GenBank/DDBJ whole genome shotgun (WGS) entry which is preliminary data.</text>
</comment>
<dbReference type="PROSITE" id="PS51257">
    <property type="entry name" value="PROKAR_LIPOPROTEIN"/>
    <property type="match status" value="1"/>
</dbReference>
<dbReference type="Pfam" id="PF00092">
    <property type="entry name" value="VWA"/>
    <property type="match status" value="1"/>
</dbReference>
<reference evidence="3 4" key="1">
    <citation type="submission" date="2018-04" db="EMBL/GenBank/DDBJ databases">
        <title>Genomic Encyclopedia of Archaeal and Bacterial Type Strains, Phase II (KMG-II): from individual species to whole genera.</title>
        <authorList>
            <person name="Goeker M."/>
        </authorList>
    </citation>
    <scope>NUCLEOTIDE SEQUENCE [LARGE SCALE GENOMIC DNA]</scope>
    <source>
        <strain evidence="3 4">DSM 45169</strain>
    </source>
</reference>
<protein>
    <submittedName>
        <fullName evidence="3">Ca-activated chloride channel family protein</fullName>
    </submittedName>
</protein>
<dbReference type="EMBL" id="PZZP01000001">
    <property type="protein sequence ID" value="PTM60016.1"/>
    <property type="molecule type" value="Genomic_DNA"/>
</dbReference>
<dbReference type="Gene3D" id="3.40.50.410">
    <property type="entry name" value="von Willebrand factor, type A domain"/>
    <property type="match status" value="2"/>
</dbReference>
<dbReference type="PROSITE" id="PS50234">
    <property type="entry name" value="VWFA"/>
    <property type="match status" value="1"/>
</dbReference>
<proteinExistence type="predicted"/>
<dbReference type="SUPFAM" id="SSF53300">
    <property type="entry name" value="vWA-like"/>
    <property type="match status" value="1"/>
</dbReference>